<comment type="caution">
    <text evidence="3">The sequence shown here is derived from an EMBL/GenBank/DDBJ whole genome shotgun (WGS) entry which is preliminary data.</text>
</comment>
<name>A0AAD7P2R6_9AGAR</name>
<feature type="signal peptide" evidence="2">
    <location>
        <begin position="1"/>
        <end position="17"/>
    </location>
</feature>
<feature type="compositionally biased region" description="Basic and acidic residues" evidence="1">
    <location>
        <begin position="79"/>
        <end position="91"/>
    </location>
</feature>
<evidence type="ECO:0000313" key="3">
    <source>
        <dbReference type="EMBL" id="KAJ7785159.1"/>
    </source>
</evidence>
<accession>A0AAD7P2R6</accession>
<evidence type="ECO:0000256" key="2">
    <source>
        <dbReference type="SAM" id="SignalP"/>
    </source>
</evidence>
<evidence type="ECO:0000313" key="4">
    <source>
        <dbReference type="Proteomes" id="UP001215280"/>
    </source>
</evidence>
<keyword evidence="4" id="KW-1185">Reference proteome</keyword>
<feature type="region of interest" description="Disordered" evidence="1">
    <location>
        <begin position="31"/>
        <end position="148"/>
    </location>
</feature>
<protein>
    <submittedName>
        <fullName evidence="3">Uncharacterized protein</fullName>
    </submittedName>
</protein>
<organism evidence="3 4">
    <name type="scientific">Mycena maculata</name>
    <dbReference type="NCBI Taxonomy" id="230809"/>
    <lineage>
        <taxon>Eukaryota</taxon>
        <taxon>Fungi</taxon>
        <taxon>Dikarya</taxon>
        <taxon>Basidiomycota</taxon>
        <taxon>Agaricomycotina</taxon>
        <taxon>Agaricomycetes</taxon>
        <taxon>Agaricomycetidae</taxon>
        <taxon>Agaricales</taxon>
        <taxon>Marasmiineae</taxon>
        <taxon>Mycenaceae</taxon>
        <taxon>Mycena</taxon>
    </lineage>
</organism>
<feature type="chain" id="PRO_5042268337" evidence="2">
    <location>
        <begin position="18"/>
        <end position="148"/>
    </location>
</feature>
<dbReference type="Proteomes" id="UP001215280">
    <property type="component" value="Unassembled WGS sequence"/>
</dbReference>
<keyword evidence="2" id="KW-0732">Signal</keyword>
<proteinExistence type="predicted"/>
<gene>
    <name evidence="3" type="ORF">DFH07DRAFT_763766</name>
</gene>
<sequence>MRFVLFTAALLVLTATAAPLGAPNYNSVVRRDNQPAVQSDAKAAPPWRKSTPPAREDPESAVQNDAKAAPPWRKSTPAAREDAEPSVHSDAKAAPPWRKSNRTSSESDSVPALVVTARLAQPTPPPWRRDAPAPYASESAVAAAAAAV</sequence>
<reference evidence="3" key="1">
    <citation type="submission" date="2023-03" db="EMBL/GenBank/DDBJ databases">
        <title>Massive genome expansion in bonnet fungi (Mycena s.s.) driven by repeated elements and novel gene families across ecological guilds.</title>
        <authorList>
            <consortium name="Lawrence Berkeley National Laboratory"/>
            <person name="Harder C.B."/>
            <person name="Miyauchi S."/>
            <person name="Viragh M."/>
            <person name="Kuo A."/>
            <person name="Thoen E."/>
            <person name="Andreopoulos B."/>
            <person name="Lu D."/>
            <person name="Skrede I."/>
            <person name="Drula E."/>
            <person name="Henrissat B."/>
            <person name="Morin E."/>
            <person name="Kohler A."/>
            <person name="Barry K."/>
            <person name="LaButti K."/>
            <person name="Morin E."/>
            <person name="Salamov A."/>
            <person name="Lipzen A."/>
            <person name="Mereny Z."/>
            <person name="Hegedus B."/>
            <person name="Baldrian P."/>
            <person name="Stursova M."/>
            <person name="Weitz H."/>
            <person name="Taylor A."/>
            <person name="Grigoriev I.V."/>
            <person name="Nagy L.G."/>
            <person name="Martin F."/>
            <person name="Kauserud H."/>
        </authorList>
    </citation>
    <scope>NUCLEOTIDE SEQUENCE</scope>
    <source>
        <strain evidence="3">CBHHK188m</strain>
    </source>
</reference>
<feature type="compositionally biased region" description="Low complexity" evidence="1">
    <location>
        <begin position="132"/>
        <end position="148"/>
    </location>
</feature>
<evidence type="ECO:0000256" key="1">
    <source>
        <dbReference type="SAM" id="MobiDB-lite"/>
    </source>
</evidence>
<dbReference type="AlphaFoldDB" id="A0AAD7P2R6"/>
<dbReference type="EMBL" id="JARJLG010000001">
    <property type="protein sequence ID" value="KAJ7785159.1"/>
    <property type="molecule type" value="Genomic_DNA"/>
</dbReference>